<organism evidence="5 6">
    <name type="scientific">Rubneribacter badeniensis</name>
    <dbReference type="NCBI Taxonomy" id="2070688"/>
    <lineage>
        <taxon>Bacteria</taxon>
        <taxon>Bacillati</taxon>
        <taxon>Actinomycetota</taxon>
        <taxon>Coriobacteriia</taxon>
        <taxon>Eggerthellales</taxon>
        <taxon>Eggerthellaceae</taxon>
        <taxon>Rubneribacter</taxon>
    </lineage>
</organism>
<comment type="caution">
    <text evidence="5">The sequence shown here is derived from an EMBL/GenBank/DDBJ whole genome shotgun (WGS) entry which is preliminary data.</text>
</comment>
<evidence type="ECO:0000256" key="1">
    <source>
        <dbReference type="SAM" id="MobiDB-lite"/>
    </source>
</evidence>
<feature type="compositionally biased region" description="Low complexity" evidence="1">
    <location>
        <begin position="98"/>
        <end position="109"/>
    </location>
</feature>
<feature type="domain" description="Transcobalamin-like C-terminal" evidence="3">
    <location>
        <begin position="217"/>
        <end position="287"/>
    </location>
</feature>
<proteinExistence type="predicted"/>
<accession>A0A2K2U822</accession>
<keyword evidence="2" id="KW-0812">Transmembrane</keyword>
<gene>
    <name evidence="5" type="ORF">C2L80_02035</name>
    <name evidence="4" type="ORF">K8V16_01110</name>
</gene>
<reference evidence="4" key="2">
    <citation type="journal article" date="2021" name="PeerJ">
        <title>Extensive microbial diversity within the chicken gut microbiome revealed by metagenomics and culture.</title>
        <authorList>
            <person name="Gilroy R."/>
            <person name="Ravi A."/>
            <person name="Getino M."/>
            <person name="Pursley I."/>
            <person name="Horton D.L."/>
            <person name="Alikhan N.F."/>
            <person name="Baker D."/>
            <person name="Gharbi K."/>
            <person name="Hall N."/>
            <person name="Watson M."/>
            <person name="Adriaenssens E.M."/>
            <person name="Foster-Nyarko E."/>
            <person name="Jarju S."/>
            <person name="Secka A."/>
            <person name="Antonio M."/>
            <person name="Oren A."/>
            <person name="Chaudhuri R.R."/>
            <person name="La Ragione R."/>
            <person name="Hildebrand F."/>
            <person name="Pallen M.J."/>
        </authorList>
    </citation>
    <scope>NUCLEOTIDE SEQUENCE</scope>
    <source>
        <strain evidence="4">USAMLcec12-2067</strain>
    </source>
</reference>
<feature type="compositionally biased region" description="Low complexity" evidence="1">
    <location>
        <begin position="31"/>
        <end position="40"/>
    </location>
</feature>
<sequence length="289" mass="27530">MTDERKDSAAAAALSVDVSAAGAPDDGGREGAASASAAGGRPANRRARLVAAAVAAVSVVLIGVSAFALFTSMGGAFDPIDALKTTADAPESTVVAASGGADAGDVAPADADDGVAADEDAAAEEPQLHDVGQDGASASDSAAVGSGATASGYGGAADSTASVGGGGDASADSSPGASSGAADTSQQPDSITVSVSIDSSVVGSPVSLSAQVTLASGATVFDALTATGVAYSASSTLYGTYVAAIGGLAEKQHGGKSGWTYYVNGQFINTACSNYTLSPGDAVSWVYVV</sequence>
<evidence type="ECO:0000259" key="3">
    <source>
        <dbReference type="Pfam" id="PF14478"/>
    </source>
</evidence>
<dbReference type="AlphaFoldDB" id="A0A2K2U822"/>
<feature type="region of interest" description="Disordered" evidence="1">
    <location>
        <begin position="98"/>
        <end position="121"/>
    </location>
</feature>
<dbReference type="EMBL" id="DYZL01000023">
    <property type="protein sequence ID" value="HJH42378.1"/>
    <property type="molecule type" value="Genomic_DNA"/>
</dbReference>
<reference evidence="5 6" key="1">
    <citation type="journal article" date="2018" name="Int. J. Syst. Evol. Microbiol.">
        <title>Rubneribacter badeniensis gen. nov., sp. nov. and Enteroscipio rubneri gen. nov., sp. nov., new members of the Eggerthellaceae isolated from human faeces.</title>
        <authorList>
            <person name="Danylec N."/>
            <person name="Gobl A."/>
            <person name="Stoll D.A."/>
            <person name="Hetzer B."/>
            <person name="Kulling S.E."/>
            <person name="Huch M."/>
        </authorList>
    </citation>
    <scope>NUCLEOTIDE SEQUENCE [LARGE SCALE GENOMIC DNA]</scope>
    <source>
        <strain evidence="5 6">ResAG-85</strain>
    </source>
</reference>
<feature type="transmembrane region" description="Helical" evidence="2">
    <location>
        <begin position="49"/>
        <end position="70"/>
    </location>
</feature>
<feature type="compositionally biased region" description="Low complexity" evidence="1">
    <location>
        <begin position="149"/>
        <end position="162"/>
    </location>
</feature>
<evidence type="ECO:0000256" key="2">
    <source>
        <dbReference type="SAM" id="Phobius"/>
    </source>
</evidence>
<keyword evidence="2" id="KW-1133">Transmembrane helix</keyword>
<feature type="region of interest" description="Disordered" evidence="1">
    <location>
        <begin position="20"/>
        <end position="40"/>
    </location>
</feature>
<keyword evidence="2" id="KW-0472">Membrane</keyword>
<evidence type="ECO:0000313" key="4">
    <source>
        <dbReference type="EMBL" id="HJH42378.1"/>
    </source>
</evidence>
<feature type="compositionally biased region" description="Low complexity" evidence="1">
    <location>
        <begin position="169"/>
        <end position="190"/>
    </location>
</feature>
<keyword evidence="6" id="KW-1185">Reference proteome</keyword>
<feature type="region of interest" description="Disordered" evidence="1">
    <location>
        <begin position="149"/>
        <end position="190"/>
    </location>
</feature>
<dbReference type="RefSeq" id="WP_087197431.1">
    <property type="nucleotide sequence ID" value="NZ_PPEL01000004.1"/>
</dbReference>
<feature type="compositionally biased region" description="Acidic residues" evidence="1">
    <location>
        <begin position="110"/>
        <end position="121"/>
    </location>
</feature>
<dbReference type="Proteomes" id="UP000789325">
    <property type="component" value="Unassembled WGS sequence"/>
</dbReference>
<dbReference type="Pfam" id="PF14478">
    <property type="entry name" value="DUF4430"/>
    <property type="match status" value="1"/>
</dbReference>
<dbReference type="EMBL" id="PPEL01000004">
    <property type="protein sequence ID" value="PNV66348.1"/>
    <property type="molecule type" value="Genomic_DNA"/>
</dbReference>
<dbReference type="InterPro" id="IPR027954">
    <property type="entry name" value="Transcobalamin-like_C"/>
</dbReference>
<evidence type="ECO:0000313" key="6">
    <source>
        <dbReference type="Proteomes" id="UP000236488"/>
    </source>
</evidence>
<evidence type="ECO:0000313" key="5">
    <source>
        <dbReference type="EMBL" id="PNV66348.1"/>
    </source>
</evidence>
<dbReference type="Proteomes" id="UP000236488">
    <property type="component" value="Unassembled WGS sequence"/>
</dbReference>
<reference evidence="4" key="3">
    <citation type="submission" date="2021-09" db="EMBL/GenBank/DDBJ databases">
        <authorList>
            <person name="Gilroy R."/>
        </authorList>
    </citation>
    <scope>NUCLEOTIDE SEQUENCE</scope>
    <source>
        <strain evidence="4">USAMLcec12-2067</strain>
    </source>
</reference>
<dbReference type="Gene3D" id="2.170.130.30">
    <property type="match status" value="1"/>
</dbReference>
<name>A0A2K2U822_9ACTN</name>
<protein>
    <submittedName>
        <fullName evidence="5">DUF4430 domain-containing protein</fullName>
    </submittedName>
</protein>